<sequence>MITGKSVWKFVLIHIWTYLPYLTPRSVKALLGHKAIAVHVRFLLLFADSLTFVDNNTLDDGSRKNATVVISNNSYRRKAALETDEPRSSLPQINAQSPPTYIGDESDESVIEISDEEKDNEVVEANIGTDAKSCQKNTAPQTTFQILKDIKAGSLMSISFESNKENCYDSNIEAFALPSTI</sequence>
<dbReference type="VEuPathDB" id="VectorBase:GPPI032772"/>
<proteinExistence type="predicted"/>
<accession>A0A1B0BK69</accession>
<evidence type="ECO:0000313" key="1">
    <source>
        <dbReference type="EnsemblMetazoa" id="GPPI032772-PA"/>
    </source>
</evidence>
<dbReference type="EMBL" id="JXJN01015830">
    <property type="status" value="NOT_ANNOTATED_CDS"/>
    <property type="molecule type" value="Genomic_DNA"/>
</dbReference>
<dbReference type="Proteomes" id="UP000092460">
    <property type="component" value="Unassembled WGS sequence"/>
</dbReference>
<dbReference type="EMBL" id="JXJN01015831">
    <property type="status" value="NOT_ANNOTATED_CDS"/>
    <property type="molecule type" value="Genomic_DNA"/>
</dbReference>
<name>A0A1B0BK69_9MUSC</name>
<keyword evidence="2" id="KW-1185">Reference proteome</keyword>
<reference evidence="1" key="2">
    <citation type="submission" date="2020-05" db="UniProtKB">
        <authorList>
            <consortium name="EnsemblMetazoa"/>
        </authorList>
    </citation>
    <scope>IDENTIFICATION</scope>
    <source>
        <strain evidence="1">IAEA</strain>
    </source>
</reference>
<evidence type="ECO:0000313" key="2">
    <source>
        <dbReference type="Proteomes" id="UP000092460"/>
    </source>
</evidence>
<reference evidence="2" key="1">
    <citation type="submission" date="2015-01" db="EMBL/GenBank/DDBJ databases">
        <authorList>
            <person name="Aksoy S."/>
            <person name="Warren W."/>
            <person name="Wilson R.K."/>
        </authorList>
    </citation>
    <scope>NUCLEOTIDE SEQUENCE [LARGE SCALE GENOMIC DNA]</scope>
    <source>
        <strain evidence="2">IAEA</strain>
    </source>
</reference>
<dbReference type="EnsemblMetazoa" id="GPPI032772-RA">
    <property type="protein sequence ID" value="GPPI032772-PA"/>
    <property type="gene ID" value="GPPI032772"/>
</dbReference>
<organism evidence="1 2">
    <name type="scientific">Glossina palpalis gambiensis</name>
    <dbReference type="NCBI Taxonomy" id="67801"/>
    <lineage>
        <taxon>Eukaryota</taxon>
        <taxon>Metazoa</taxon>
        <taxon>Ecdysozoa</taxon>
        <taxon>Arthropoda</taxon>
        <taxon>Hexapoda</taxon>
        <taxon>Insecta</taxon>
        <taxon>Pterygota</taxon>
        <taxon>Neoptera</taxon>
        <taxon>Endopterygota</taxon>
        <taxon>Diptera</taxon>
        <taxon>Brachycera</taxon>
        <taxon>Muscomorpha</taxon>
        <taxon>Hippoboscoidea</taxon>
        <taxon>Glossinidae</taxon>
        <taxon>Glossina</taxon>
    </lineage>
</organism>
<protein>
    <submittedName>
        <fullName evidence="1">Uncharacterized protein</fullName>
    </submittedName>
</protein>
<dbReference type="EMBL" id="JXJN01015829">
    <property type="status" value="NOT_ANNOTATED_CDS"/>
    <property type="molecule type" value="Genomic_DNA"/>
</dbReference>
<dbReference type="AlphaFoldDB" id="A0A1B0BK69"/>